<reference evidence="3" key="1">
    <citation type="journal article" date="2023" name="Science">
        <title>Genome structures resolve the early diversification of teleost fishes.</title>
        <authorList>
            <person name="Parey E."/>
            <person name="Louis A."/>
            <person name="Montfort J."/>
            <person name="Bouchez O."/>
            <person name="Roques C."/>
            <person name="Iampietro C."/>
            <person name="Lluch J."/>
            <person name="Castinel A."/>
            <person name="Donnadieu C."/>
            <person name="Desvignes T."/>
            <person name="Floi Bucao C."/>
            <person name="Jouanno E."/>
            <person name="Wen M."/>
            <person name="Mejri S."/>
            <person name="Dirks R."/>
            <person name="Jansen H."/>
            <person name="Henkel C."/>
            <person name="Chen W.J."/>
            <person name="Zahm M."/>
            <person name="Cabau C."/>
            <person name="Klopp C."/>
            <person name="Thompson A.W."/>
            <person name="Robinson-Rechavi M."/>
            <person name="Braasch I."/>
            <person name="Lecointre G."/>
            <person name="Bobe J."/>
            <person name="Postlethwait J.H."/>
            <person name="Berthelot C."/>
            <person name="Roest Crollius H."/>
            <person name="Guiguen Y."/>
        </authorList>
    </citation>
    <scope>NUCLEOTIDE SEQUENCE</scope>
    <source>
        <strain evidence="3">Concon-B</strain>
    </source>
</reference>
<dbReference type="InterPro" id="IPR011022">
    <property type="entry name" value="Arrestin_C-like"/>
</dbReference>
<dbReference type="Pfam" id="PF02752">
    <property type="entry name" value="Arrestin_C"/>
    <property type="match status" value="1"/>
</dbReference>
<dbReference type="GO" id="GO:0015031">
    <property type="term" value="P:protein transport"/>
    <property type="evidence" value="ECO:0007669"/>
    <property type="project" value="TreeGrafter"/>
</dbReference>
<feature type="domain" description="Arrestin C-terminal-like" evidence="2">
    <location>
        <begin position="274"/>
        <end position="404"/>
    </location>
</feature>
<dbReference type="AlphaFoldDB" id="A0A9Q1D8S7"/>
<gene>
    <name evidence="3" type="ORF">COCON_G00154490</name>
</gene>
<comment type="similarity">
    <text evidence="1">Belongs to the arrestin family.</text>
</comment>
<dbReference type="InterPro" id="IPR014756">
    <property type="entry name" value="Ig_E-set"/>
</dbReference>
<dbReference type="InterPro" id="IPR011021">
    <property type="entry name" value="Arrestin-like_N"/>
</dbReference>
<dbReference type="PANTHER" id="PTHR11188">
    <property type="entry name" value="ARRESTIN DOMAIN CONTAINING PROTEIN"/>
    <property type="match status" value="1"/>
</dbReference>
<dbReference type="OrthoDB" id="2333384at2759"/>
<dbReference type="Proteomes" id="UP001152803">
    <property type="component" value="Unassembled WGS sequence"/>
</dbReference>
<evidence type="ECO:0000313" key="4">
    <source>
        <dbReference type="Proteomes" id="UP001152803"/>
    </source>
</evidence>
<keyword evidence="4" id="KW-1185">Reference proteome</keyword>
<sequence>MGPERGDGVQLCYLYCVSRCVVQITPPATNYGPARYTLVLFCSVRTDSSRCTVNQILEDMITSVGLDYDEPNGRDFFSCGDVILGRLIFDLSKETRVNSITLFLMGKAIVQWASGSKKYSLGSDEYFKIKCDIVQQDGRIFHALAYVKLLYVFHLLCNCSWITNQHCVYDCIGVLMFLSIFTVASGAGETVLRRGTHTYPFRMQLPLGNFPSSFQGAHGKVTYAFVVEIHRPWHFAQKYRMELKFVSQFDANNPQLLASLSASKSKELCCLCCASGPVSMDVHLERNVYFPGEIILINAEFENSSSRTIVPRATLIQTQKFYTTNRSESTTVTKELVWVDGWRVMPHRSGVWEDERLQIPANAPPTISNCQILELEYSLRMRMYTPYGTYFSLVFPLVICSAPVDPPPA</sequence>
<dbReference type="InterPro" id="IPR014752">
    <property type="entry name" value="Arrestin-like_C"/>
</dbReference>
<dbReference type="Gene3D" id="2.60.40.640">
    <property type="match status" value="2"/>
</dbReference>
<organism evidence="3 4">
    <name type="scientific">Conger conger</name>
    <name type="common">Conger eel</name>
    <name type="synonym">Muraena conger</name>
    <dbReference type="NCBI Taxonomy" id="82655"/>
    <lineage>
        <taxon>Eukaryota</taxon>
        <taxon>Metazoa</taxon>
        <taxon>Chordata</taxon>
        <taxon>Craniata</taxon>
        <taxon>Vertebrata</taxon>
        <taxon>Euteleostomi</taxon>
        <taxon>Actinopterygii</taxon>
        <taxon>Neopterygii</taxon>
        <taxon>Teleostei</taxon>
        <taxon>Anguilliformes</taxon>
        <taxon>Congridae</taxon>
        <taxon>Conger</taxon>
    </lineage>
</organism>
<evidence type="ECO:0000313" key="3">
    <source>
        <dbReference type="EMBL" id="KAJ8262992.1"/>
    </source>
</evidence>
<dbReference type="Pfam" id="PF00339">
    <property type="entry name" value="Arrestin_N"/>
    <property type="match status" value="1"/>
</dbReference>
<accession>A0A9Q1D8S7</accession>
<dbReference type="SMART" id="SM01017">
    <property type="entry name" value="Arrestin_C"/>
    <property type="match status" value="1"/>
</dbReference>
<dbReference type="GO" id="GO:0005737">
    <property type="term" value="C:cytoplasm"/>
    <property type="evidence" value="ECO:0007669"/>
    <property type="project" value="TreeGrafter"/>
</dbReference>
<proteinExistence type="inferred from homology"/>
<dbReference type="GO" id="GO:0007399">
    <property type="term" value="P:nervous system development"/>
    <property type="evidence" value="ECO:0007669"/>
    <property type="project" value="UniProtKB-ARBA"/>
</dbReference>
<dbReference type="SUPFAM" id="SSF81296">
    <property type="entry name" value="E set domains"/>
    <property type="match status" value="2"/>
</dbReference>
<dbReference type="EMBL" id="JAFJMO010000011">
    <property type="protein sequence ID" value="KAJ8262992.1"/>
    <property type="molecule type" value="Genomic_DNA"/>
</dbReference>
<name>A0A9Q1D8S7_CONCO</name>
<evidence type="ECO:0000256" key="1">
    <source>
        <dbReference type="ARBA" id="ARBA00005298"/>
    </source>
</evidence>
<evidence type="ECO:0000259" key="2">
    <source>
        <dbReference type="SMART" id="SM01017"/>
    </source>
</evidence>
<comment type="caution">
    <text evidence="3">The sequence shown here is derived from an EMBL/GenBank/DDBJ whole genome shotgun (WGS) entry which is preliminary data.</text>
</comment>
<dbReference type="PANTHER" id="PTHR11188:SF17">
    <property type="entry name" value="FI21816P1"/>
    <property type="match status" value="1"/>
</dbReference>
<dbReference type="InterPro" id="IPR050357">
    <property type="entry name" value="Arrestin_domain-protein"/>
</dbReference>
<protein>
    <recommendedName>
        <fullName evidence="2">Arrestin C-terminal-like domain-containing protein</fullName>
    </recommendedName>
</protein>